<keyword evidence="10 11" id="KW-0472">Membrane</keyword>
<dbReference type="PANTHER" id="PTHR45436:SF15">
    <property type="entry name" value="SENSOR HISTIDINE KINASE CUSS"/>
    <property type="match status" value="1"/>
</dbReference>
<dbReference type="InterPro" id="IPR036097">
    <property type="entry name" value="HisK_dim/P_sf"/>
</dbReference>
<evidence type="ECO:0000259" key="13">
    <source>
        <dbReference type="PROSITE" id="PS50885"/>
    </source>
</evidence>
<gene>
    <name evidence="14" type="ORF">V5F32_09615</name>
</gene>
<sequence length="449" mass="49029">MKRLVRGLFGRLMIGMVAVSVVAVCVTAVFLYIRFDTINTRFREGTLHSFAMSIAKDVRAVGHVVTAPIRQSTVHRIAQEGGHFIVLGPSGERLAGSADVHDPFVPVEEMAEHYFELPKGNSPEALYGISLRIHGIAQPAYVQVAFPSSDVVFDSVLEEFMQDIAWLWIPFMLLMLATNLLVAHIALRPLSQTVEEAEAIQPGGVSVTLSEKGLPDDVLALVRAVNQALGRLRQGYRAQEEFVGDMAHELRTPLAVMKAQLAVTDEPYARVLEKELVAMERLVEQLLDRVRLGRFRIEPGDVVELREAAREAAAYLAPQVIARNRSIEVIAGPAPVVVAGGRDDVFRAVRNLIENALDHAPEATTISVEVTDAPAIRVRDHGPGFPAEVLDAERRRRGLVRSDRRNGVGLGLAIVERTMMVHGGRLELSNGTVGGCAEMCFPPLGTEGV</sequence>
<dbReference type="SMART" id="SM00387">
    <property type="entry name" value="HATPase_c"/>
    <property type="match status" value="1"/>
</dbReference>
<evidence type="ECO:0000256" key="3">
    <source>
        <dbReference type="ARBA" id="ARBA00012438"/>
    </source>
</evidence>
<dbReference type="EC" id="2.7.13.3" evidence="3"/>
<dbReference type="SUPFAM" id="SSF47384">
    <property type="entry name" value="Homodimeric domain of signal transducing histidine kinase"/>
    <property type="match status" value="1"/>
</dbReference>
<evidence type="ECO:0000256" key="7">
    <source>
        <dbReference type="ARBA" id="ARBA00022777"/>
    </source>
</evidence>
<comment type="caution">
    <text evidence="14">The sequence shown here is derived from an EMBL/GenBank/DDBJ whole genome shotgun (WGS) entry which is preliminary data.</text>
</comment>
<feature type="domain" description="Histidine kinase" evidence="12">
    <location>
        <begin position="245"/>
        <end position="445"/>
    </location>
</feature>
<dbReference type="GO" id="GO:0016301">
    <property type="term" value="F:kinase activity"/>
    <property type="evidence" value="ECO:0007669"/>
    <property type="project" value="UniProtKB-KW"/>
</dbReference>
<proteinExistence type="predicted"/>
<dbReference type="Proteomes" id="UP001604002">
    <property type="component" value="Unassembled WGS sequence"/>
</dbReference>
<dbReference type="RefSeq" id="WP_393992312.1">
    <property type="nucleotide sequence ID" value="NZ_JBAFVH010000005.1"/>
</dbReference>
<dbReference type="InterPro" id="IPR003660">
    <property type="entry name" value="HAMP_dom"/>
</dbReference>
<name>A0ABW6ZUK4_9HYPH</name>
<evidence type="ECO:0000256" key="9">
    <source>
        <dbReference type="ARBA" id="ARBA00023012"/>
    </source>
</evidence>
<dbReference type="InterPro" id="IPR004358">
    <property type="entry name" value="Sig_transdc_His_kin-like_C"/>
</dbReference>
<organism evidence="14 15">
    <name type="scientific">Xanthobacter oligotrophicus</name>
    <dbReference type="NCBI Taxonomy" id="2607286"/>
    <lineage>
        <taxon>Bacteria</taxon>
        <taxon>Pseudomonadati</taxon>
        <taxon>Pseudomonadota</taxon>
        <taxon>Alphaproteobacteria</taxon>
        <taxon>Hyphomicrobiales</taxon>
        <taxon>Xanthobacteraceae</taxon>
        <taxon>Xanthobacter</taxon>
    </lineage>
</organism>
<protein>
    <recommendedName>
        <fullName evidence="3">histidine kinase</fullName>
        <ecNumber evidence="3">2.7.13.3</ecNumber>
    </recommendedName>
</protein>
<evidence type="ECO:0000313" key="14">
    <source>
        <dbReference type="EMBL" id="MFG1372419.1"/>
    </source>
</evidence>
<dbReference type="Pfam" id="PF00512">
    <property type="entry name" value="HisKA"/>
    <property type="match status" value="1"/>
</dbReference>
<dbReference type="Pfam" id="PF02518">
    <property type="entry name" value="HATPase_c"/>
    <property type="match status" value="1"/>
</dbReference>
<dbReference type="EMBL" id="JBAFVH010000005">
    <property type="protein sequence ID" value="MFG1372419.1"/>
    <property type="molecule type" value="Genomic_DNA"/>
</dbReference>
<evidence type="ECO:0000256" key="6">
    <source>
        <dbReference type="ARBA" id="ARBA00022692"/>
    </source>
</evidence>
<keyword evidence="7 14" id="KW-0418">Kinase</keyword>
<dbReference type="PRINTS" id="PR00344">
    <property type="entry name" value="BCTRLSENSOR"/>
</dbReference>
<reference evidence="14 15" key="1">
    <citation type="submission" date="2024-02" db="EMBL/GenBank/DDBJ databases">
        <title>Expansion and revision of Xanthobacter and proposal of Roseixanthobacter gen. nov.</title>
        <authorList>
            <person name="Soltysiak M.P.M."/>
            <person name="Jalihal A."/>
            <person name="Ory A."/>
            <person name="Chrisophersen C."/>
            <person name="Lee A.D."/>
            <person name="Boulton J."/>
            <person name="Springer M."/>
        </authorList>
    </citation>
    <scope>NUCLEOTIDE SEQUENCE [LARGE SCALE GENOMIC DNA]</scope>
    <source>
        <strain evidence="14 15">23A</strain>
    </source>
</reference>
<dbReference type="PROSITE" id="PS50885">
    <property type="entry name" value="HAMP"/>
    <property type="match status" value="1"/>
</dbReference>
<dbReference type="Gene3D" id="3.30.565.10">
    <property type="entry name" value="Histidine kinase-like ATPase, C-terminal domain"/>
    <property type="match status" value="1"/>
</dbReference>
<evidence type="ECO:0000259" key="12">
    <source>
        <dbReference type="PROSITE" id="PS50109"/>
    </source>
</evidence>
<dbReference type="InterPro" id="IPR005467">
    <property type="entry name" value="His_kinase_dom"/>
</dbReference>
<evidence type="ECO:0000256" key="10">
    <source>
        <dbReference type="ARBA" id="ARBA00023136"/>
    </source>
</evidence>
<evidence type="ECO:0000313" key="15">
    <source>
        <dbReference type="Proteomes" id="UP001604002"/>
    </source>
</evidence>
<dbReference type="SMART" id="SM00304">
    <property type="entry name" value="HAMP"/>
    <property type="match status" value="1"/>
</dbReference>
<comment type="subcellular location">
    <subcellularLocation>
        <location evidence="2">Membrane</location>
        <topology evidence="2">Multi-pass membrane protein</topology>
    </subcellularLocation>
</comment>
<keyword evidence="5" id="KW-0808">Transferase</keyword>
<dbReference type="InterPro" id="IPR003661">
    <property type="entry name" value="HisK_dim/P_dom"/>
</dbReference>
<dbReference type="CDD" id="cd00075">
    <property type="entry name" value="HATPase"/>
    <property type="match status" value="1"/>
</dbReference>
<evidence type="ECO:0000256" key="8">
    <source>
        <dbReference type="ARBA" id="ARBA00022989"/>
    </source>
</evidence>
<keyword evidence="4" id="KW-0597">Phosphoprotein</keyword>
<evidence type="ECO:0000256" key="1">
    <source>
        <dbReference type="ARBA" id="ARBA00000085"/>
    </source>
</evidence>
<evidence type="ECO:0000256" key="4">
    <source>
        <dbReference type="ARBA" id="ARBA00022553"/>
    </source>
</evidence>
<dbReference type="InterPro" id="IPR050428">
    <property type="entry name" value="TCS_sensor_his_kinase"/>
</dbReference>
<keyword evidence="6 11" id="KW-0812">Transmembrane</keyword>
<dbReference type="InterPro" id="IPR036890">
    <property type="entry name" value="HATPase_C_sf"/>
</dbReference>
<dbReference type="SMART" id="SM00388">
    <property type="entry name" value="HisKA"/>
    <property type="match status" value="1"/>
</dbReference>
<dbReference type="CDD" id="cd00082">
    <property type="entry name" value="HisKA"/>
    <property type="match status" value="1"/>
</dbReference>
<comment type="catalytic activity">
    <reaction evidence="1">
        <text>ATP + protein L-histidine = ADP + protein N-phospho-L-histidine.</text>
        <dbReference type="EC" id="2.7.13.3"/>
    </reaction>
</comment>
<feature type="transmembrane region" description="Helical" evidence="11">
    <location>
        <begin position="165"/>
        <end position="187"/>
    </location>
</feature>
<evidence type="ECO:0000256" key="5">
    <source>
        <dbReference type="ARBA" id="ARBA00022679"/>
    </source>
</evidence>
<dbReference type="PANTHER" id="PTHR45436">
    <property type="entry name" value="SENSOR HISTIDINE KINASE YKOH"/>
    <property type="match status" value="1"/>
</dbReference>
<accession>A0ABW6ZUK4</accession>
<evidence type="ECO:0000256" key="2">
    <source>
        <dbReference type="ARBA" id="ARBA00004141"/>
    </source>
</evidence>
<keyword evidence="8 11" id="KW-1133">Transmembrane helix</keyword>
<keyword evidence="9" id="KW-0902">Two-component regulatory system</keyword>
<dbReference type="InterPro" id="IPR003594">
    <property type="entry name" value="HATPase_dom"/>
</dbReference>
<feature type="domain" description="HAMP" evidence="13">
    <location>
        <begin position="184"/>
        <end position="237"/>
    </location>
</feature>
<dbReference type="Gene3D" id="1.10.287.130">
    <property type="match status" value="1"/>
</dbReference>
<evidence type="ECO:0000256" key="11">
    <source>
        <dbReference type="SAM" id="Phobius"/>
    </source>
</evidence>
<dbReference type="PROSITE" id="PS50109">
    <property type="entry name" value="HIS_KIN"/>
    <property type="match status" value="1"/>
</dbReference>
<feature type="transmembrane region" description="Helical" evidence="11">
    <location>
        <begin position="12"/>
        <end position="33"/>
    </location>
</feature>
<keyword evidence="15" id="KW-1185">Reference proteome</keyword>
<dbReference type="SUPFAM" id="SSF55874">
    <property type="entry name" value="ATPase domain of HSP90 chaperone/DNA topoisomerase II/histidine kinase"/>
    <property type="match status" value="1"/>
</dbReference>